<feature type="compositionally biased region" description="Low complexity" evidence="2">
    <location>
        <begin position="169"/>
        <end position="184"/>
    </location>
</feature>
<keyword evidence="4" id="KW-1185">Reference proteome</keyword>
<reference evidence="3 4" key="1">
    <citation type="submission" date="2017-07" db="EMBL/GenBank/DDBJ databases">
        <title>An improved, manually edited Actinidia chinensis var. chinensis (kiwifruit) genome highlights the challenges associated with draft genomes and gene prediction in plants.</title>
        <authorList>
            <person name="Pilkington S."/>
            <person name="Crowhurst R."/>
            <person name="Hilario E."/>
            <person name="Nardozza S."/>
            <person name="Fraser L."/>
            <person name="Peng Y."/>
            <person name="Gunaseelan K."/>
            <person name="Simpson R."/>
            <person name="Tahir J."/>
            <person name="Deroles S."/>
            <person name="Templeton K."/>
            <person name="Luo Z."/>
            <person name="Davy M."/>
            <person name="Cheng C."/>
            <person name="Mcneilage M."/>
            <person name="Scaglione D."/>
            <person name="Liu Y."/>
            <person name="Zhang Q."/>
            <person name="Datson P."/>
            <person name="De Silva N."/>
            <person name="Gardiner S."/>
            <person name="Bassett H."/>
            <person name="Chagne D."/>
            <person name="Mccallum J."/>
            <person name="Dzierzon H."/>
            <person name="Deng C."/>
            <person name="Wang Y.-Y."/>
            <person name="Barron N."/>
            <person name="Manako K."/>
            <person name="Bowen J."/>
            <person name="Foster T."/>
            <person name="Erridge Z."/>
            <person name="Tiffin H."/>
            <person name="Waite C."/>
            <person name="Davies K."/>
            <person name="Grierson E."/>
            <person name="Laing W."/>
            <person name="Kirk R."/>
            <person name="Chen X."/>
            <person name="Wood M."/>
            <person name="Montefiori M."/>
            <person name="Brummell D."/>
            <person name="Schwinn K."/>
            <person name="Catanach A."/>
            <person name="Fullerton C."/>
            <person name="Li D."/>
            <person name="Meiyalaghan S."/>
            <person name="Nieuwenhuizen N."/>
            <person name="Read N."/>
            <person name="Prakash R."/>
            <person name="Hunter D."/>
            <person name="Zhang H."/>
            <person name="Mckenzie M."/>
            <person name="Knabel M."/>
            <person name="Harris A."/>
            <person name="Allan A."/>
            <person name="Chen A."/>
            <person name="Janssen B."/>
            <person name="Plunkett B."/>
            <person name="Dwamena C."/>
            <person name="Voogd C."/>
            <person name="Leif D."/>
            <person name="Lafferty D."/>
            <person name="Souleyre E."/>
            <person name="Varkonyi-Gasic E."/>
            <person name="Gambi F."/>
            <person name="Hanley J."/>
            <person name="Yao J.-L."/>
            <person name="Cheung J."/>
            <person name="David K."/>
            <person name="Warren B."/>
            <person name="Marsh K."/>
            <person name="Snowden K."/>
            <person name="Lin-Wang K."/>
            <person name="Brian L."/>
            <person name="Martinez-Sanchez M."/>
            <person name="Wang M."/>
            <person name="Ileperuma N."/>
            <person name="Macnee N."/>
            <person name="Campin R."/>
            <person name="Mcatee P."/>
            <person name="Drummond R."/>
            <person name="Espley R."/>
            <person name="Ireland H."/>
            <person name="Wu R."/>
            <person name="Atkinson R."/>
            <person name="Karunairetnam S."/>
            <person name="Bulley S."/>
            <person name="Chunkath S."/>
            <person name="Hanley Z."/>
            <person name="Storey R."/>
            <person name="Thrimawithana A."/>
            <person name="Thomson S."/>
            <person name="David C."/>
            <person name="Testolin R."/>
        </authorList>
    </citation>
    <scope>NUCLEOTIDE SEQUENCE [LARGE SCALE GENOMIC DNA]</scope>
    <source>
        <strain evidence="4">cv. Red5</strain>
        <tissue evidence="3">Young leaf</tissue>
    </source>
</reference>
<dbReference type="PANTHER" id="PTHR33701">
    <property type="entry name" value="TRANSMEMBRANE PROTEIN"/>
    <property type="match status" value="1"/>
</dbReference>
<keyword evidence="1" id="KW-0175">Coiled coil</keyword>
<dbReference type="PANTHER" id="PTHR33701:SF3">
    <property type="entry name" value="TRANSCRIPTIONAL REGULATOR ATRX"/>
    <property type="match status" value="1"/>
</dbReference>
<dbReference type="OMA" id="IKRRDMR"/>
<comment type="caution">
    <text evidence="3">The sequence shown here is derived from an EMBL/GenBank/DDBJ whole genome shotgun (WGS) entry which is preliminary data.</text>
</comment>
<sequence length="743" mass="81434">MQNSPNQQDLEQDQMKNGSMEDSTVMTIEFLRARLLSERSVSRTASQRADELAKRVVELEEQLKSVSLQRKKAETAIADILTVLENHGISEFSEEFDSSSDQEVIHFKSKMGDNSPEEEESSVGSKMRSNHTDEFSGSELESSPLPGRSLSWKSGKNSSRSHEKKYMDAPTRTRSTSASTTSASPRHHIGKSCRQIRQRETRSAVESSQIDNSMLALQHNGVASCSKCRPTCSDIGPELSESSEKPDAKIFLRGSILGDLENQSVVANASNYLNIHGSDNDMERALDHQAQLIGQFEEEEKAQREWEEKFREKNNNTRTALVKHLWKQILKDSCEPGNQSDITEEIDETKVDAPSYHAGTMASEHQETKLKVDDVSATKELSNSQSGGFQSPLRIDIGCSQDQKKSMLVHESPTSEFGFPVASGSQNYSVPPSNGYRHQSCSESPTGNQLAQIVPSHAGSAFSTGDSSGSNNENYALIPRDTPDKLGSVLEVLHHAKLFLKHKANPLPPSDGGSVPVRKAIEFSFGDKPEVPIGSAGLFRVPSDFPLDATSKTNLPDSNSRLSLTNYYPNSPHTESSAIVSTGNKQLAIPSSLYMESRSKISTWEPQETGSRFLSRNSFFGPSLGAGVPSSSRYAYFDPNMAAGLLSSNTGLPSSSSFANNDQKIDTSLVPSSIGLPSSGRFSYKDPKMDTGLASPAYPLYPDLIPRMPSNEMPQFVSTSGANMPPANRFSSYENHIRPSMYR</sequence>
<dbReference type="Gramene" id="PSR98044">
    <property type="protein sequence ID" value="PSR98044"/>
    <property type="gene ID" value="CEY00_Acc24635"/>
</dbReference>
<evidence type="ECO:0000313" key="3">
    <source>
        <dbReference type="EMBL" id="PSR98044.1"/>
    </source>
</evidence>
<dbReference type="InParanoid" id="A0A2R6PWE7"/>
<feature type="region of interest" description="Disordered" evidence="2">
    <location>
        <begin position="1"/>
        <end position="23"/>
    </location>
</feature>
<dbReference type="EMBL" id="NKQK01000022">
    <property type="protein sequence ID" value="PSR98044.1"/>
    <property type="molecule type" value="Genomic_DNA"/>
</dbReference>
<dbReference type="Proteomes" id="UP000241394">
    <property type="component" value="Chromosome LG22"/>
</dbReference>
<feature type="compositionally biased region" description="Basic residues" evidence="2">
    <location>
        <begin position="185"/>
        <end position="196"/>
    </location>
</feature>
<dbReference type="OrthoDB" id="1939754at2759"/>
<feature type="region of interest" description="Disordered" evidence="2">
    <location>
        <begin position="429"/>
        <end position="448"/>
    </location>
</feature>
<reference evidence="4" key="2">
    <citation type="journal article" date="2018" name="BMC Genomics">
        <title>A manually annotated Actinidia chinensis var. chinensis (kiwifruit) genome highlights the challenges associated with draft genomes and gene prediction in plants.</title>
        <authorList>
            <person name="Pilkington S.M."/>
            <person name="Crowhurst R."/>
            <person name="Hilario E."/>
            <person name="Nardozza S."/>
            <person name="Fraser L."/>
            <person name="Peng Y."/>
            <person name="Gunaseelan K."/>
            <person name="Simpson R."/>
            <person name="Tahir J."/>
            <person name="Deroles S.C."/>
            <person name="Templeton K."/>
            <person name="Luo Z."/>
            <person name="Davy M."/>
            <person name="Cheng C."/>
            <person name="McNeilage M."/>
            <person name="Scaglione D."/>
            <person name="Liu Y."/>
            <person name="Zhang Q."/>
            <person name="Datson P."/>
            <person name="De Silva N."/>
            <person name="Gardiner S.E."/>
            <person name="Bassett H."/>
            <person name="Chagne D."/>
            <person name="McCallum J."/>
            <person name="Dzierzon H."/>
            <person name="Deng C."/>
            <person name="Wang Y.Y."/>
            <person name="Barron L."/>
            <person name="Manako K."/>
            <person name="Bowen J."/>
            <person name="Foster T.M."/>
            <person name="Erridge Z.A."/>
            <person name="Tiffin H."/>
            <person name="Waite C.N."/>
            <person name="Davies K.M."/>
            <person name="Grierson E.P."/>
            <person name="Laing W.A."/>
            <person name="Kirk R."/>
            <person name="Chen X."/>
            <person name="Wood M."/>
            <person name="Montefiori M."/>
            <person name="Brummell D.A."/>
            <person name="Schwinn K.E."/>
            <person name="Catanach A."/>
            <person name="Fullerton C."/>
            <person name="Li D."/>
            <person name="Meiyalaghan S."/>
            <person name="Nieuwenhuizen N."/>
            <person name="Read N."/>
            <person name="Prakash R."/>
            <person name="Hunter D."/>
            <person name="Zhang H."/>
            <person name="McKenzie M."/>
            <person name="Knabel M."/>
            <person name="Harris A."/>
            <person name="Allan A.C."/>
            <person name="Gleave A."/>
            <person name="Chen A."/>
            <person name="Janssen B.J."/>
            <person name="Plunkett B."/>
            <person name="Ampomah-Dwamena C."/>
            <person name="Voogd C."/>
            <person name="Leif D."/>
            <person name="Lafferty D."/>
            <person name="Souleyre E.J.F."/>
            <person name="Varkonyi-Gasic E."/>
            <person name="Gambi F."/>
            <person name="Hanley J."/>
            <person name="Yao J.L."/>
            <person name="Cheung J."/>
            <person name="David K.M."/>
            <person name="Warren B."/>
            <person name="Marsh K."/>
            <person name="Snowden K.C."/>
            <person name="Lin-Wang K."/>
            <person name="Brian L."/>
            <person name="Martinez-Sanchez M."/>
            <person name="Wang M."/>
            <person name="Ileperuma N."/>
            <person name="Macnee N."/>
            <person name="Campin R."/>
            <person name="McAtee P."/>
            <person name="Drummond R.S.M."/>
            <person name="Espley R.V."/>
            <person name="Ireland H.S."/>
            <person name="Wu R."/>
            <person name="Atkinson R.G."/>
            <person name="Karunairetnam S."/>
            <person name="Bulley S."/>
            <person name="Chunkath S."/>
            <person name="Hanley Z."/>
            <person name="Storey R."/>
            <person name="Thrimawithana A.H."/>
            <person name="Thomson S."/>
            <person name="David C."/>
            <person name="Testolin R."/>
            <person name="Huang H."/>
            <person name="Hellens R.P."/>
            <person name="Schaffer R.J."/>
        </authorList>
    </citation>
    <scope>NUCLEOTIDE SEQUENCE [LARGE SCALE GENOMIC DNA]</scope>
    <source>
        <strain evidence="4">cv. Red5</strain>
    </source>
</reference>
<organism evidence="3 4">
    <name type="scientific">Actinidia chinensis var. chinensis</name>
    <name type="common">Chinese soft-hair kiwi</name>
    <dbReference type="NCBI Taxonomy" id="1590841"/>
    <lineage>
        <taxon>Eukaryota</taxon>
        <taxon>Viridiplantae</taxon>
        <taxon>Streptophyta</taxon>
        <taxon>Embryophyta</taxon>
        <taxon>Tracheophyta</taxon>
        <taxon>Spermatophyta</taxon>
        <taxon>Magnoliopsida</taxon>
        <taxon>eudicotyledons</taxon>
        <taxon>Gunneridae</taxon>
        <taxon>Pentapetalae</taxon>
        <taxon>asterids</taxon>
        <taxon>Ericales</taxon>
        <taxon>Actinidiaceae</taxon>
        <taxon>Actinidia</taxon>
    </lineage>
</organism>
<dbReference type="AlphaFoldDB" id="A0A2R6PWE7"/>
<feature type="region of interest" description="Disordered" evidence="2">
    <location>
        <begin position="108"/>
        <end position="209"/>
    </location>
</feature>
<name>A0A2R6PWE7_ACTCC</name>
<dbReference type="FunCoup" id="A0A2R6PWE7">
    <property type="interactions" value="3123"/>
</dbReference>
<evidence type="ECO:0000256" key="1">
    <source>
        <dbReference type="SAM" id="Coils"/>
    </source>
</evidence>
<protein>
    <submittedName>
        <fullName evidence="3">Nucleolin like</fullName>
    </submittedName>
</protein>
<dbReference type="STRING" id="1590841.A0A2R6PWE7"/>
<accession>A0A2R6PWE7</accession>
<gene>
    <name evidence="3" type="ORF">CEY00_Acc24635</name>
</gene>
<evidence type="ECO:0000256" key="2">
    <source>
        <dbReference type="SAM" id="MobiDB-lite"/>
    </source>
</evidence>
<evidence type="ECO:0000313" key="4">
    <source>
        <dbReference type="Proteomes" id="UP000241394"/>
    </source>
</evidence>
<proteinExistence type="predicted"/>
<feature type="coiled-coil region" evidence="1">
    <location>
        <begin position="42"/>
        <end position="76"/>
    </location>
</feature>